<gene>
    <name evidence="2" type="ORF">CVLEPA_LOCUS25804</name>
</gene>
<keyword evidence="1" id="KW-0732">Signal</keyword>
<dbReference type="InterPro" id="IPR045860">
    <property type="entry name" value="Snake_toxin-like_sf"/>
</dbReference>
<name>A0ABP0GLV5_CLALP</name>
<evidence type="ECO:0000313" key="3">
    <source>
        <dbReference type="Proteomes" id="UP001642483"/>
    </source>
</evidence>
<protein>
    <submittedName>
        <fullName evidence="2">Uncharacterized protein</fullName>
    </submittedName>
</protein>
<accession>A0ABP0GLV5</accession>
<proteinExistence type="predicted"/>
<dbReference type="Proteomes" id="UP001642483">
    <property type="component" value="Unassembled WGS sequence"/>
</dbReference>
<dbReference type="EMBL" id="CAWYQH010000130">
    <property type="protein sequence ID" value="CAK8692545.1"/>
    <property type="molecule type" value="Genomic_DNA"/>
</dbReference>
<organism evidence="2 3">
    <name type="scientific">Clavelina lepadiformis</name>
    <name type="common">Light-bulb sea squirt</name>
    <name type="synonym">Ascidia lepadiformis</name>
    <dbReference type="NCBI Taxonomy" id="159417"/>
    <lineage>
        <taxon>Eukaryota</taxon>
        <taxon>Metazoa</taxon>
        <taxon>Chordata</taxon>
        <taxon>Tunicata</taxon>
        <taxon>Ascidiacea</taxon>
        <taxon>Aplousobranchia</taxon>
        <taxon>Clavelinidae</taxon>
        <taxon>Clavelina</taxon>
    </lineage>
</organism>
<evidence type="ECO:0000313" key="2">
    <source>
        <dbReference type="EMBL" id="CAK8692545.1"/>
    </source>
</evidence>
<feature type="chain" id="PRO_5046690869" evidence="1">
    <location>
        <begin position="20"/>
        <end position="117"/>
    </location>
</feature>
<keyword evidence="3" id="KW-1185">Reference proteome</keyword>
<reference evidence="2 3" key="1">
    <citation type="submission" date="2024-02" db="EMBL/GenBank/DDBJ databases">
        <authorList>
            <person name="Daric V."/>
            <person name="Darras S."/>
        </authorList>
    </citation>
    <scope>NUCLEOTIDE SEQUENCE [LARGE SCALE GENOMIC DNA]</scope>
</reference>
<sequence>MKAFVFCIVFAASSLFALAQDEGGCYDGRLENGVGNITEVPCDFANGGVCQTKIEVNQNDTYVDLQCQQDKACTSNQNNNGQNCYSIEAQEKEVQVCFFCCSTSLCNIAIDEIPPSP</sequence>
<comment type="caution">
    <text evidence="2">The sequence shown here is derived from an EMBL/GenBank/DDBJ whole genome shotgun (WGS) entry which is preliminary data.</text>
</comment>
<dbReference type="SUPFAM" id="SSF57302">
    <property type="entry name" value="Snake toxin-like"/>
    <property type="match status" value="1"/>
</dbReference>
<feature type="signal peptide" evidence="1">
    <location>
        <begin position="1"/>
        <end position="19"/>
    </location>
</feature>
<evidence type="ECO:0000256" key="1">
    <source>
        <dbReference type="SAM" id="SignalP"/>
    </source>
</evidence>